<name>A0A9D1XEX3_9FIRM</name>
<evidence type="ECO:0000313" key="7">
    <source>
        <dbReference type="Proteomes" id="UP000886890"/>
    </source>
</evidence>
<gene>
    <name evidence="6" type="ORF">H9734_09705</name>
</gene>
<feature type="domain" description="SsuA/THI5-like" evidence="5">
    <location>
        <begin position="70"/>
        <end position="279"/>
    </location>
</feature>
<dbReference type="PANTHER" id="PTHR30024:SF47">
    <property type="entry name" value="TAURINE-BINDING PERIPLASMIC PROTEIN"/>
    <property type="match status" value="1"/>
</dbReference>
<dbReference type="PANTHER" id="PTHR30024">
    <property type="entry name" value="ALIPHATIC SULFONATES-BINDING PROTEIN-RELATED"/>
    <property type="match status" value="1"/>
</dbReference>
<proteinExistence type="inferred from homology"/>
<dbReference type="SUPFAM" id="SSF53850">
    <property type="entry name" value="Periplasmic binding protein-like II"/>
    <property type="match status" value="1"/>
</dbReference>
<comment type="similarity">
    <text evidence="2">Belongs to the bacterial solute-binding protein SsuA/TauA family.</text>
</comment>
<dbReference type="Pfam" id="PF09084">
    <property type="entry name" value="NMT1"/>
    <property type="match status" value="1"/>
</dbReference>
<sequence length="357" mass="39375">MKKKAVYLMIPAVFCLMLAGCGGRTEEDAVSASEVQEESVQTVSEQKEQAEEQELIPVTLNEVAHSIFYAPQYVAIEEGYFEEEGIDLTLVNGFGADKVMTAVISGEADIGFMGAEASVYAYLEGTANPVVNFAQLTQRAGNFVVAREPDADFQWEDLKGKYVLGGRKGGMPEMVFEYVLKQKGIDPATDLEINQSIDFGSTAAAFSGGQGDYTIEFEPSATALEEEGAGYVVASVGTESGYVPYTSYSAKESYIEENPEIIQKFTNALQKGMDYVQTHTPEEIAQVIAPQFEETELQTITTIVNRYYEQDTWKSNLIFEEDSFDLLQNILDSAGELKERAPYEDLVMTEFAEKAVK</sequence>
<evidence type="ECO:0000313" key="6">
    <source>
        <dbReference type="EMBL" id="HIX77851.1"/>
    </source>
</evidence>
<comment type="subcellular location">
    <subcellularLocation>
        <location evidence="1">Periplasm</location>
    </subcellularLocation>
</comment>
<feature type="signal peptide" evidence="4">
    <location>
        <begin position="1"/>
        <end position="19"/>
    </location>
</feature>
<protein>
    <submittedName>
        <fullName evidence="6">ABC transporter substrate-binding protein</fullName>
    </submittedName>
</protein>
<dbReference type="PROSITE" id="PS51257">
    <property type="entry name" value="PROKAR_LIPOPROTEIN"/>
    <property type="match status" value="1"/>
</dbReference>
<organism evidence="6 7">
    <name type="scientific">Candidatus Fusicatenibacter merdavium</name>
    <dbReference type="NCBI Taxonomy" id="2838600"/>
    <lineage>
        <taxon>Bacteria</taxon>
        <taxon>Bacillati</taxon>
        <taxon>Bacillota</taxon>
        <taxon>Clostridia</taxon>
        <taxon>Lachnospirales</taxon>
        <taxon>Lachnospiraceae</taxon>
        <taxon>Fusicatenibacter</taxon>
    </lineage>
</organism>
<reference evidence="6" key="2">
    <citation type="submission" date="2021-04" db="EMBL/GenBank/DDBJ databases">
        <authorList>
            <person name="Gilroy R."/>
        </authorList>
    </citation>
    <scope>NUCLEOTIDE SEQUENCE</scope>
    <source>
        <strain evidence="6">CHK183-1962</strain>
    </source>
</reference>
<feature type="chain" id="PRO_5038547674" evidence="4">
    <location>
        <begin position="20"/>
        <end position="357"/>
    </location>
</feature>
<dbReference type="GO" id="GO:0042597">
    <property type="term" value="C:periplasmic space"/>
    <property type="evidence" value="ECO:0007669"/>
    <property type="project" value="UniProtKB-SubCell"/>
</dbReference>
<evidence type="ECO:0000256" key="4">
    <source>
        <dbReference type="SAM" id="SignalP"/>
    </source>
</evidence>
<dbReference type="EMBL" id="DXEK01000160">
    <property type="protein sequence ID" value="HIX77851.1"/>
    <property type="molecule type" value="Genomic_DNA"/>
</dbReference>
<dbReference type="Gene3D" id="3.40.190.10">
    <property type="entry name" value="Periplasmic binding protein-like II"/>
    <property type="match status" value="2"/>
</dbReference>
<evidence type="ECO:0000259" key="5">
    <source>
        <dbReference type="Pfam" id="PF09084"/>
    </source>
</evidence>
<dbReference type="AlphaFoldDB" id="A0A9D1XEX3"/>
<keyword evidence="3 4" id="KW-0732">Signal</keyword>
<dbReference type="Proteomes" id="UP000886890">
    <property type="component" value="Unassembled WGS sequence"/>
</dbReference>
<accession>A0A9D1XEX3</accession>
<evidence type="ECO:0000256" key="3">
    <source>
        <dbReference type="ARBA" id="ARBA00022729"/>
    </source>
</evidence>
<comment type="caution">
    <text evidence="6">The sequence shown here is derived from an EMBL/GenBank/DDBJ whole genome shotgun (WGS) entry which is preliminary data.</text>
</comment>
<dbReference type="InterPro" id="IPR015168">
    <property type="entry name" value="SsuA/THI5"/>
</dbReference>
<evidence type="ECO:0000256" key="2">
    <source>
        <dbReference type="ARBA" id="ARBA00010742"/>
    </source>
</evidence>
<evidence type="ECO:0000256" key="1">
    <source>
        <dbReference type="ARBA" id="ARBA00004418"/>
    </source>
</evidence>
<reference evidence="6" key="1">
    <citation type="journal article" date="2021" name="PeerJ">
        <title>Extensive microbial diversity within the chicken gut microbiome revealed by metagenomics and culture.</title>
        <authorList>
            <person name="Gilroy R."/>
            <person name="Ravi A."/>
            <person name="Getino M."/>
            <person name="Pursley I."/>
            <person name="Horton D.L."/>
            <person name="Alikhan N.F."/>
            <person name="Baker D."/>
            <person name="Gharbi K."/>
            <person name="Hall N."/>
            <person name="Watson M."/>
            <person name="Adriaenssens E.M."/>
            <person name="Foster-Nyarko E."/>
            <person name="Jarju S."/>
            <person name="Secka A."/>
            <person name="Antonio M."/>
            <person name="Oren A."/>
            <person name="Chaudhuri R.R."/>
            <person name="La Ragione R."/>
            <person name="Hildebrand F."/>
            <person name="Pallen M.J."/>
        </authorList>
    </citation>
    <scope>NUCLEOTIDE SEQUENCE</scope>
    <source>
        <strain evidence="6">CHK183-1962</strain>
    </source>
</reference>